<dbReference type="Gene3D" id="1.10.357.10">
    <property type="entry name" value="Tetracycline Repressor, domain 2"/>
    <property type="match status" value="1"/>
</dbReference>
<reference evidence="4 5" key="1">
    <citation type="submission" date="2020-03" db="EMBL/GenBank/DDBJ databases">
        <title>Alteromonas ponticola sp. nov., isolated from seawater.</title>
        <authorList>
            <person name="Yoon J.-H."/>
            <person name="Kim Y.-O."/>
        </authorList>
    </citation>
    <scope>NUCLEOTIDE SEQUENCE [LARGE SCALE GENOMIC DNA]</scope>
    <source>
        <strain evidence="4 5">MYP5</strain>
    </source>
</reference>
<sequence length="183" mass="21330">MNDKYFEHISIAELAEGAGVSVGTFYRRFKDKNALIPLLYEDFGKELDAWVTELEVHNLVDKEKVFEFLIHETVQFIRKRSGVFRTLHLYARLYPGLVPENKMTARKKEFERIARWIEKQLFNGSASGQQAAKTNMWVFIAVDTLIEKTLYNNVTPALACNMEINEFALHLSQNLYNDYKETL</sequence>
<gene>
    <name evidence="4" type="ORF">HCJ96_14180</name>
</gene>
<evidence type="ECO:0000256" key="1">
    <source>
        <dbReference type="ARBA" id="ARBA00023125"/>
    </source>
</evidence>
<evidence type="ECO:0000313" key="4">
    <source>
        <dbReference type="EMBL" id="NMH61176.1"/>
    </source>
</evidence>
<feature type="domain" description="HTH tetR-type" evidence="3">
    <location>
        <begin position="1"/>
        <end position="47"/>
    </location>
</feature>
<dbReference type="InterPro" id="IPR009057">
    <property type="entry name" value="Homeodomain-like_sf"/>
</dbReference>
<proteinExistence type="predicted"/>
<comment type="caution">
    <text evidence="4">The sequence shown here is derived from an EMBL/GenBank/DDBJ whole genome shotgun (WGS) entry which is preliminary data.</text>
</comment>
<dbReference type="Pfam" id="PF00440">
    <property type="entry name" value="TetR_N"/>
    <property type="match status" value="1"/>
</dbReference>
<dbReference type="Proteomes" id="UP000709336">
    <property type="component" value="Unassembled WGS sequence"/>
</dbReference>
<dbReference type="InterPro" id="IPR001647">
    <property type="entry name" value="HTH_TetR"/>
</dbReference>
<name>A0ABX1R6Q7_9ALTE</name>
<evidence type="ECO:0000256" key="2">
    <source>
        <dbReference type="PROSITE-ProRule" id="PRU00335"/>
    </source>
</evidence>
<protein>
    <submittedName>
        <fullName evidence="4">TetR/AcrR family transcriptional regulator</fullName>
    </submittedName>
</protein>
<keyword evidence="5" id="KW-1185">Reference proteome</keyword>
<evidence type="ECO:0000313" key="5">
    <source>
        <dbReference type="Proteomes" id="UP000709336"/>
    </source>
</evidence>
<dbReference type="RefSeq" id="WP_169211727.1">
    <property type="nucleotide sequence ID" value="NZ_JAATNW010000007.1"/>
</dbReference>
<accession>A0ABX1R6Q7</accession>
<dbReference type="EMBL" id="JAATNW010000007">
    <property type="protein sequence ID" value="NMH61176.1"/>
    <property type="molecule type" value="Genomic_DNA"/>
</dbReference>
<dbReference type="PROSITE" id="PS50977">
    <property type="entry name" value="HTH_TETR_2"/>
    <property type="match status" value="1"/>
</dbReference>
<evidence type="ECO:0000259" key="3">
    <source>
        <dbReference type="PROSITE" id="PS50977"/>
    </source>
</evidence>
<organism evidence="4 5">
    <name type="scientific">Alteromonas ponticola</name>
    <dbReference type="NCBI Taxonomy" id="2720613"/>
    <lineage>
        <taxon>Bacteria</taxon>
        <taxon>Pseudomonadati</taxon>
        <taxon>Pseudomonadota</taxon>
        <taxon>Gammaproteobacteria</taxon>
        <taxon>Alteromonadales</taxon>
        <taxon>Alteromonadaceae</taxon>
        <taxon>Alteromonas/Salinimonas group</taxon>
        <taxon>Alteromonas</taxon>
    </lineage>
</organism>
<dbReference type="SUPFAM" id="SSF46689">
    <property type="entry name" value="Homeodomain-like"/>
    <property type="match status" value="1"/>
</dbReference>
<feature type="DNA-binding region" description="H-T-H motif" evidence="2">
    <location>
        <begin position="10"/>
        <end position="29"/>
    </location>
</feature>
<keyword evidence="1 2" id="KW-0238">DNA-binding</keyword>